<keyword evidence="7 12" id="KW-1133">Transmembrane helix</keyword>
<feature type="domain" description="Methyl-accepting transducer" evidence="13">
    <location>
        <begin position="361"/>
        <end position="597"/>
    </location>
</feature>
<dbReference type="CDD" id="cd11386">
    <property type="entry name" value="MCP_signal"/>
    <property type="match status" value="1"/>
</dbReference>
<dbReference type="InterPro" id="IPR003660">
    <property type="entry name" value="HAMP_dom"/>
</dbReference>
<feature type="transmembrane region" description="Helical" evidence="12">
    <location>
        <begin position="282"/>
        <end position="306"/>
    </location>
</feature>
<evidence type="ECO:0000259" key="13">
    <source>
        <dbReference type="PROSITE" id="PS50111"/>
    </source>
</evidence>
<keyword evidence="17" id="KW-1185">Reference proteome</keyword>
<evidence type="ECO:0000313" key="16">
    <source>
        <dbReference type="EMBL" id="MEL0659283.1"/>
    </source>
</evidence>
<dbReference type="SUPFAM" id="SSF58104">
    <property type="entry name" value="Methyl-accepting chemotaxis protein (MCP) signaling domain"/>
    <property type="match status" value="1"/>
</dbReference>
<dbReference type="EMBL" id="JBAKBA010000017">
    <property type="protein sequence ID" value="MEL0659283.1"/>
    <property type="molecule type" value="Genomic_DNA"/>
</dbReference>
<comment type="similarity">
    <text evidence="10">Belongs to the methyl-accepting chemotaxis (MCP) protein family.</text>
</comment>
<evidence type="ECO:0000256" key="5">
    <source>
        <dbReference type="ARBA" id="ARBA00022519"/>
    </source>
</evidence>
<dbReference type="InterPro" id="IPR000727">
    <property type="entry name" value="T_SNARE_dom"/>
</dbReference>
<dbReference type="PROSITE" id="PS50885">
    <property type="entry name" value="HAMP"/>
    <property type="match status" value="1"/>
</dbReference>
<evidence type="ECO:0000256" key="6">
    <source>
        <dbReference type="ARBA" id="ARBA00022692"/>
    </source>
</evidence>
<keyword evidence="3" id="KW-0488">Methylation</keyword>
<name>A0ABU9HBL6_9GAMM</name>
<keyword evidence="4" id="KW-0145">Chemotaxis</keyword>
<evidence type="ECO:0000256" key="12">
    <source>
        <dbReference type="SAM" id="Phobius"/>
    </source>
</evidence>
<dbReference type="Gene3D" id="1.10.287.950">
    <property type="entry name" value="Methyl-accepting chemotaxis protein"/>
    <property type="match status" value="1"/>
</dbReference>
<dbReference type="CDD" id="cd06225">
    <property type="entry name" value="HAMP"/>
    <property type="match status" value="1"/>
</dbReference>
<evidence type="ECO:0000256" key="2">
    <source>
        <dbReference type="ARBA" id="ARBA00022475"/>
    </source>
</evidence>
<dbReference type="PANTHER" id="PTHR32089">
    <property type="entry name" value="METHYL-ACCEPTING CHEMOTAXIS PROTEIN MCPB"/>
    <property type="match status" value="1"/>
</dbReference>
<evidence type="ECO:0000256" key="7">
    <source>
        <dbReference type="ARBA" id="ARBA00022989"/>
    </source>
</evidence>
<sequence>MRSLSIKNRLILSILLTVFVSTGIIAFVSQMKSRELLLSRLENSELPNLVQRVSQAVDGEISEMKAITKAIANNPFIYRLIDNNNSIETDRLLTEYLQGIAKSNTLSNASYIERDSAKYWNQDGFLRALKNDDHDAWYYKFKNSGLAESASTYTESDGTINVFVNYQQINGRGSSGVSRTFTDIANLLRQFKIEETGFVYLANQDGLVKVHKNRDFAETKNVNDIYPDLDNKTLFTKKPFAFQQVGEFVISTSYIESLGWYIIAEVPKAELYAQLNESRNNIIIIFIVIIIIFVGFSIILANQLVLPIKKMADNFRILGEGEGDLTSKVDEDGAYEISELAKGFNAFVGNIRTVVQDVKSTSSNIKDASDSVYQDANISKLSLDKQRDEAHQVSVAIHEMGCTIAEIANNAAVAAQTTNEATNMTSQAQIVVNESTQTISHMADDMEDVSSNIEILAKRSDSISSVLDVIRGISDQTNLLALNAAIEAARAGEYGRGFAVVADEVRNLAKKTHDSTDEIHKMITELQDGSKMAVDSVHKSRKQAILGLDAAKKTNVALNDIVQNVQHISDLNTQIATATEEQSAVINEINVHVVNISDRTEESAEASKSIESSTDLLKSMASSLDNLVNRFKS</sequence>
<evidence type="ECO:0000256" key="9">
    <source>
        <dbReference type="ARBA" id="ARBA00023224"/>
    </source>
</evidence>
<evidence type="ECO:0000256" key="1">
    <source>
        <dbReference type="ARBA" id="ARBA00004429"/>
    </source>
</evidence>
<comment type="subcellular location">
    <subcellularLocation>
        <location evidence="1">Cell inner membrane</location>
        <topology evidence="1">Multi-pass membrane protein</topology>
    </subcellularLocation>
</comment>
<feature type="domain" description="HAMP" evidence="15">
    <location>
        <begin position="302"/>
        <end position="356"/>
    </location>
</feature>
<dbReference type="PANTHER" id="PTHR32089:SF39">
    <property type="entry name" value="METHYL-ACCEPTING CHEMOTAXIS PROTEIN HLYB"/>
    <property type="match status" value="1"/>
</dbReference>
<evidence type="ECO:0000256" key="8">
    <source>
        <dbReference type="ARBA" id="ARBA00023136"/>
    </source>
</evidence>
<gene>
    <name evidence="16" type="ORF">V6255_09030</name>
</gene>
<dbReference type="Proteomes" id="UP001366060">
    <property type="component" value="Unassembled WGS sequence"/>
</dbReference>
<keyword evidence="6 12" id="KW-0812">Transmembrane</keyword>
<comment type="caution">
    <text evidence="16">The sequence shown here is derived from an EMBL/GenBank/DDBJ whole genome shotgun (WGS) entry which is preliminary data.</text>
</comment>
<keyword evidence="9 11" id="KW-0807">Transducer</keyword>
<dbReference type="CDD" id="cd12912">
    <property type="entry name" value="PDC2_MCP_like"/>
    <property type="match status" value="1"/>
</dbReference>
<dbReference type="PROSITE" id="PS50192">
    <property type="entry name" value="T_SNARE"/>
    <property type="match status" value="1"/>
</dbReference>
<dbReference type="InterPro" id="IPR004089">
    <property type="entry name" value="MCPsignal_dom"/>
</dbReference>
<feature type="domain" description="T-SNARE coiled-coil homology" evidence="14">
    <location>
        <begin position="548"/>
        <end position="610"/>
    </location>
</feature>
<dbReference type="RefSeq" id="WP_341627851.1">
    <property type="nucleotide sequence ID" value="NZ_JBAKBA010000017.1"/>
</dbReference>
<dbReference type="Pfam" id="PF00672">
    <property type="entry name" value="HAMP"/>
    <property type="match status" value="1"/>
</dbReference>
<dbReference type="SMART" id="SM00283">
    <property type="entry name" value="MA"/>
    <property type="match status" value="1"/>
</dbReference>
<dbReference type="Pfam" id="PF00015">
    <property type="entry name" value="MCPsignal"/>
    <property type="match status" value="1"/>
</dbReference>
<evidence type="ECO:0000313" key="17">
    <source>
        <dbReference type="Proteomes" id="UP001366060"/>
    </source>
</evidence>
<evidence type="ECO:0000256" key="3">
    <source>
        <dbReference type="ARBA" id="ARBA00022481"/>
    </source>
</evidence>
<keyword evidence="2" id="KW-1003">Cell membrane</keyword>
<evidence type="ECO:0000259" key="15">
    <source>
        <dbReference type="PROSITE" id="PS50885"/>
    </source>
</evidence>
<protein>
    <submittedName>
        <fullName evidence="16">Methyl-accepting chemotaxis protein</fullName>
    </submittedName>
</protein>
<keyword evidence="8 12" id="KW-0472">Membrane</keyword>
<dbReference type="SMART" id="SM00304">
    <property type="entry name" value="HAMP"/>
    <property type="match status" value="1"/>
</dbReference>
<evidence type="ECO:0000256" key="10">
    <source>
        <dbReference type="ARBA" id="ARBA00029447"/>
    </source>
</evidence>
<evidence type="ECO:0000256" key="4">
    <source>
        <dbReference type="ARBA" id="ARBA00022500"/>
    </source>
</evidence>
<dbReference type="PROSITE" id="PS50111">
    <property type="entry name" value="CHEMOTAXIS_TRANSDUC_2"/>
    <property type="match status" value="1"/>
</dbReference>
<organism evidence="16 17">
    <name type="scientific">Psychromonas arctica</name>
    <dbReference type="NCBI Taxonomy" id="168275"/>
    <lineage>
        <taxon>Bacteria</taxon>
        <taxon>Pseudomonadati</taxon>
        <taxon>Pseudomonadota</taxon>
        <taxon>Gammaproteobacteria</taxon>
        <taxon>Alteromonadales</taxon>
        <taxon>Psychromonadaceae</taxon>
        <taxon>Psychromonas</taxon>
    </lineage>
</organism>
<proteinExistence type="inferred from homology"/>
<evidence type="ECO:0000259" key="14">
    <source>
        <dbReference type="PROSITE" id="PS50192"/>
    </source>
</evidence>
<dbReference type="Gene3D" id="3.30.450.20">
    <property type="entry name" value="PAS domain"/>
    <property type="match status" value="1"/>
</dbReference>
<keyword evidence="5" id="KW-0997">Cell inner membrane</keyword>
<reference evidence="16 17" key="1">
    <citation type="submission" date="2024-02" db="EMBL/GenBank/DDBJ databases">
        <title>Bacteria isolated from the canopy kelp, Nereocystis luetkeana.</title>
        <authorList>
            <person name="Pfister C.A."/>
            <person name="Younker I.T."/>
            <person name="Light S.H."/>
        </authorList>
    </citation>
    <scope>NUCLEOTIDE SEQUENCE [LARGE SCALE GENOMIC DNA]</scope>
    <source>
        <strain evidence="16 17">TI.2.07</strain>
    </source>
</reference>
<accession>A0ABU9HBL6</accession>
<evidence type="ECO:0000256" key="11">
    <source>
        <dbReference type="PROSITE-ProRule" id="PRU00284"/>
    </source>
</evidence>